<proteinExistence type="predicted"/>
<dbReference type="Pfam" id="PF01863">
    <property type="entry name" value="YgjP-like"/>
    <property type="match status" value="1"/>
</dbReference>
<evidence type="ECO:0000259" key="1">
    <source>
        <dbReference type="Pfam" id="PF01863"/>
    </source>
</evidence>
<accession>A0ABV3TZZ6</accession>
<dbReference type="InterPro" id="IPR053136">
    <property type="entry name" value="UTP_pyrophosphatase-like"/>
</dbReference>
<evidence type="ECO:0000313" key="3">
    <source>
        <dbReference type="Proteomes" id="UP001557484"/>
    </source>
</evidence>
<dbReference type="PANTHER" id="PTHR30399">
    <property type="entry name" value="UNCHARACTERIZED PROTEIN YGJP"/>
    <property type="match status" value="1"/>
</dbReference>
<comment type="caution">
    <text evidence="2">The sequence shown here is derived from an EMBL/GenBank/DDBJ whole genome shotgun (WGS) entry which is preliminary data.</text>
</comment>
<dbReference type="PANTHER" id="PTHR30399:SF1">
    <property type="entry name" value="UTP PYROPHOSPHATASE"/>
    <property type="match status" value="1"/>
</dbReference>
<sequence>MLKALKSKRVTELRSQQYLQCRDQSIAITIIRSRRRRRKLSLQVGRSGVVLRAPFATVAADIDNMLARNRDWIYDRQQMLQVQQGEALRYESGEHHDYLGESLELSVAAGKGRPHVRLGDGMLHIDGDIKDAAQINRVLQQWYLRQAEQVFSTRLQFWAEQLPWVKDVPELRLRRMRSRWGSCSADGRICLNTHLIKADQRCIDYVIVHELCHLQEFNHSPRFYSLMTSAMPDWPQYKVELEAIGARLVRE</sequence>
<feature type="domain" description="YgjP-like metallopeptidase" evidence="1">
    <location>
        <begin position="38"/>
        <end position="242"/>
    </location>
</feature>
<gene>
    <name evidence="2" type="ORF">AB4875_16730</name>
</gene>
<dbReference type="EMBL" id="JBFRYB010000002">
    <property type="protein sequence ID" value="MEX1667143.1"/>
    <property type="molecule type" value="Genomic_DNA"/>
</dbReference>
<name>A0ABV3TZZ6_9GAMM</name>
<dbReference type="CDD" id="cd07344">
    <property type="entry name" value="M48_yhfN_like"/>
    <property type="match status" value="1"/>
</dbReference>
<dbReference type="InterPro" id="IPR002725">
    <property type="entry name" value="YgjP-like_metallopeptidase"/>
</dbReference>
<organism evidence="2 3">
    <name type="scientific">Zhongshania arctica</name>
    <dbReference type="NCBI Taxonomy" id="3238302"/>
    <lineage>
        <taxon>Bacteria</taxon>
        <taxon>Pseudomonadati</taxon>
        <taxon>Pseudomonadota</taxon>
        <taxon>Gammaproteobacteria</taxon>
        <taxon>Cellvibrionales</taxon>
        <taxon>Spongiibacteraceae</taxon>
        <taxon>Zhongshania</taxon>
    </lineage>
</organism>
<reference evidence="2 3" key="1">
    <citation type="journal article" date="2011" name="Int. J. Syst. Evol. Microbiol.">
        <title>Zhongshania antarctica gen. nov., sp. nov. and Zhongshania guokunii sp. nov., gammaproteobacteria respectively isolated from coastal attached (fast) ice and surface seawater of the Antarctic.</title>
        <authorList>
            <person name="Li H.J."/>
            <person name="Zhang X.Y."/>
            <person name="Chen C.X."/>
            <person name="Zhang Y.J."/>
            <person name="Gao Z.M."/>
            <person name="Yu Y."/>
            <person name="Chen X.L."/>
            <person name="Chen B."/>
            <person name="Zhang Y.Z."/>
        </authorList>
    </citation>
    <scope>NUCLEOTIDE SEQUENCE [LARGE SCALE GENOMIC DNA]</scope>
    <source>
        <strain evidence="2 3">R06B22</strain>
    </source>
</reference>
<keyword evidence="3" id="KW-1185">Reference proteome</keyword>
<dbReference type="Proteomes" id="UP001557484">
    <property type="component" value="Unassembled WGS sequence"/>
</dbReference>
<dbReference type="Gene3D" id="3.30.2010.10">
    <property type="entry name" value="Metalloproteases ('zincins'), catalytic domain"/>
    <property type="match status" value="1"/>
</dbReference>
<dbReference type="RefSeq" id="WP_368377363.1">
    <property type="nucleotide sequence ID" value="NZ_JBFRYB010000002.1"/>
</dbReference>
<evidence type="ECO:0000313" key="2">
    <source>
        <dbReference type="EMBL" id="MEX1667143.1"/>
    </source>
</evidence>
<protein>
    <submittedName>
        <fullName evidence="2">M48 family metallopeptidase</fullName>
    </submittedName>
</protein>